<accession>A0ABQ6WL51</accession>
<protein>
    <submittedName>
        <fullName evidence="2">Uncharacterized protein</fullName>
    </submittedName>
</protein>
<feature type="transmembrane region" description="Helical" evidence="1">
    <location>
        <begin position="407"/>
        <end position="432"/>
    </location>
</feature>
<organism evidence="2 3">
    <name type="scientific">Aspergillus pseudocaelatus</name>
    <dbReference type="NCBI Taxonomy" id="1825620"/>
    <lineage>
        <taxon>Eukaryota</taxon>
        <taxon>Fungi</taxon>
        <taxon>Dikarya</taxon>
        <taxon>Ascomycota</taxon>
        <taxon>Pezizomycotina</taxon>
        <taxon>Eurotiomycetes</taxon>
        <taxon>Eurotiomycetidae</taxon>
        <taxon>Eurotiales</taxon>
        <taxon>Aspergillaceae</taxon>
        <taxon>Aspergillus</taxon>
        <taxon>Aspergillus subgen. Circumdati</taxon>
    </lineage>
</organism>
<evidence type="ECO:0000256" key="1">
    <source>
        <dbReference type="SAM" id="Phobius"/>
    </source>
</evidence>
<name>A0ABQ6WL51_9EURO</name>
<feature type="transmembrane region" description="Helical" evidence="1">
    <location>
        <begin position="214"/>
        <end position="234"/>
    </location>
</feature>
<proteinExistence type="predicted"/>
<sequence length="485" mass="55965">MARRRSRSPSIEIQYARLELEDSNHHTSISKCVVPKWPALLDRKWFKWPVFVIVWLSIVIAAFHIVALLVVLVLSLNTDNMGYETDRAEFVLYKNTRFQECTSIAPDADNCSEIETAWKHSTRYTRLGAQDRWYILWASLGPYDWCQIASCFHEYKVIPSMPRPSAMSLTTFQSWCYMVMPSLGAMWAFKSWWPGVQSKKSASEPCKGLRELGVLNWGFLIWDICGPTIFWWVLFVRELVEPVPITTLSTIAWATCWKYSYLVRYHPYSCFLARFPRVERALPWVLGTMATLQWTATLYSARVDWDIGISVTKDNVYRNYDCLATQIPQAPGATHCTPEQLCGQDWLFSALDLWMPGDEYKMVPMLFCLVGPCLVVVPWCIAVVWALSTEGFPRGLKSVYRVHQKQLLMWPIVGLACVSLTPILYICSLLAYDVAATWNLRERDALLAFDRECTAVHVGLSSWRYYLDINQYGRALHVVRTWFSA</sequence>
<keyword evidence="3" id="KW-1185">Reference proteome</keyword>
<feature type="transmembrane region" description="Helical" evidence="1">
    <location>
        <begin position="172"/>
        <end position="193"/>
    </location>
</feature>
<keyword evidence="1" id="KW-1133">Transmembrane helix</keyword>
<dbReference type="Proteomes" id="UP000325395">
    <property type="component" value="Unassembled WGS sequence"/>
</dbReference>
<evidence type="ECO:0000313" key="3">
    <source>
        <dbReference type="Proteomes" id="UP000325395"/>
    </source>
</evidence>
<evidence type="ECO:0000313" key="2">
    <source>
        <dbReference type="EMBL" id="KAE8417865.1"/>
    </source>
</evidence>
<dbReference type="EMBL" id="ML735733">
    <property type="protein sequence ID" value="KAE8417865.1"/>
    <property type="molecule type" value="Genomic_DNA"/>
</dbReference>
<keyword evidence="1" id="KW-0812">Transmembrane</keyword>
<reference evidence="2 3" key="1">
    <citation type="submission" date="2019-04" db="EMBL/GenBank/DDBJ databases">
        <authorList>
            <consortium name="DOE Joint Genome Institute"/>
            <person name="Mondo S."/>
            <person name="Kjaerbolling I."/>
            <person name="Vesth T."/>
            <person name="Frisvad J.C."/>
            <person name="Nybo J.L."/>
            <person name="Theobald S."/>
            <person name="Kildgaard S."/>
            <person name="Isbrandt T."/>
            <person name="Kuo A."/>
            <person name="Sato A."/>
            <person name="Lyhne E.K."/>
            <person name="Kogle M.E."/>
            <person name="Wiebenga A."/>
            <person name="Kun R.S."/>
            <person name="Lubbers R.J."/>
            <person name="Makela M.R."/>
            <person name="Barry K."/>
            <person name="Chovatia M."/>
            <person name="Clum A."/>
            <person name="Daum C."/>
            <person name="Haridas S."/>
            <person name="He G."/>
            <person name="LaButti K."/>
            <person name="Lipzen A."/>
            <person name="Riley R."/>
            <person name="Salamov A."/>
            <person name="Simmons B.A."/>
            <person name="Magnuson J.K."/>
            <person name="Henrissat B."/>
            <person name="Mortensen U.H."/>
            <person name="Larsen T.O."/>
            <person name="Devries R.P."/>
            <person name="Grigoriev I.V."/>
            <person name="Machida M."/>
            <person name="Baker S.E."/>
            <person name="Andersen M.R."/>
            <person name="Cantor M.N."/>
            <person name="Hua S.X."/>
        </authorList>
    </citation>
    <scope>NUCLEOTIDE SEQUENCE [LARGE SCALE GENOMIC DNA]</scope>
    <source>
        <strain evidence="2 3">CBS 117616</strain>
    </source>
</reference>
<feature type="transmembrane region" description="Helical" evidence="1">
    <location>
        <begin position="362"/>
        <end position="387"/>
    </location>
</feature>
<keyword evidence="1" id="KW-0472">Membrane</keyword>
<gene>
    <name evidence="2" type="ORF">BDV36DRAFT_295790</name>
</gene>
<feature type="transmembrane region" description="Helical" evidence="1">
    <location>
        <begin position="50"/>
        <end position="74"/>
    </location>
</feature>